<organism evidence="2">
    <name type="scientific">Ixodes ricinus</name>
    <name type="common">Common tick</name>
    <name type="synonym">Acarus ricinus</name>
    <dbReference type="NCBI Taxonomy" id="34613"/>
    <lineage>
        <taxon>Eukaryota</taxon>
        <taxon>Metazoa</taxon>
        <taxon>Ecdysozoa</taxon>
        <taxon>Arthropoda</taxon>
        <taxon>Chelicerata</taxon>
        <taxon>Arachnida</taxon>
        <taxon>Acari</taxon>
        <taxon>Parasitiformes</taxon>
        <taxon>Ixodida</taxon>
        <taxon>Ixodoidea</taxon>
        <taxon>Ixodidae</taxon>
        <taxon>Ixodinae</taxon>
        <taxon>Ixodes</taxon>
    </lineage>
</organism>
<accession>A0A147BQ76</accession>
<proteinExistence type="predicted"/>
<evidence type="ECO:0000256" key="1">
    <source>
        <dbReference type="SAM" id="SignalP"/>
    </source>
</evidence>
<dbReference type="EMBL" id="GEGO01002495">
    <property type="protein sequence ID" value="JAR92909.1"/>
    <property type="molecule type" value="Transcribed_RNA"/>
</dbReference>
<feature type="signal peptide" evidence="1">
    <location>
        <begin position="1"/>
        <end position="17"/>
    </location>
</feature>
<dbReference type="AlphaFoldDB" id="A0A147BQ76"/>
<evidence type="ECO:0000313" key="2">
    <source>
        <dbReference type="EMBL" id="JAR92909.1"/>
    </source>
</evidence>
<reference evidence="2" key="1">
    <citation type="journal article" date="2018" name="PLoS Negl. Trop. Dis.">
        <title>Sialome diversity of ticks revealed by RNAseq of single tick salivary glands.</title>
        <authorList>
            <person name="Perner J."/>
            <person name="Kropackova S."/>
            <person name="Kopacek P."/>
            <person name="Ribeiro J.M."/>
        </authorList>
    </citation>
    <scope>NUCLEOTIDE SEQUENCE</scope>
    <source>
        <strain evidence="2">Siblings of single egg batch collected in Ceske Budejovice</strain>
        <tissue evidence="2">Salivary glands</tissue>
    </source>
</reference>
<protein>
    <submittedName>
        <fullName evidence="2">Putative secreted protein</fullName>
    </submittedName>
</protein>
<sequence>MGFIFFFFIFNIECVSWIICDFEYIWYTQSERLVTVKTRVSATEIGQFSTGSFQAEIKTNFEPQIVFWVVGLF</sequence>
<feature type="chain" id="PRO_5007542873" evidence="1">
    <location>
        <begin position="18"/>
        <end position="73"/>
    </location>
</feature>
<keyword evidence="1" id="KW-0732">Signal</keyword>
<name>A0A147BQ76_IXORI</name>